<comment type="caution">
    <text evidence="1">The sequence shown here is derived from an EMBL/GenBank/DDBJ whole genome shotgun (WGS) entry which is preliminary data.</text>
</comment>
<keyword evidence="2" id="KW-1185">Reference proteome</keyword>
<accession>A0ABV7A7N9</accession>
<reference evidence="2" key="1">
    <citation type="journal article" date="2019" name="Int. J. Syst. Evol. Microbiol.">
        <title>The Global Catalogue of Microorganisms (GCM) 10K type strain sequencing project: providing services to taxonomists for standard genome sequencing and annotation.</title>
        <authorList>
            <consortium name="The Broad Institute Genomics Platform"/>
            <consortium name="The Broad Institute Genome Sequencing Center for Infectious Disease"/>
            <person name="Wu L."/>
            <person name="Ma J."/>
        </authorList>
    </citation>
    <scope>NUCLEOTIDE SEQUENCE [LARGE SCALE GENOMIC DNA]</scope>
    <source>
        <strain evidence="2">KCTC 13193</strain>
    </source>
</reference>
<dbReference type="EMBL" id="JBHRRZ010000017">
    <property type="protein sequence ID" value="MFC2949111.1"/>
    <property type="molecule type" value="Genomic_DNA"/>
</dbReference>
<evidence type="ECO:0000313" key="2">
    <source>
        <dbReference type="Proteomes" id="UP001595387"/>
    </source>
</evidence>
<dbReference type="Pfam" id="PF25846">
    <property type="entry name" value="YmzB"/>
    <property type="match status" value="1"/>
</dbReference>
<gene>
    <name evidence="1" type="ORF">ACFODW_12270</name>
</gene>
<dbReference type="InterPro" id="IPR058926">
    <property type="entry name" value="YmzB-like"/>
</dbReference>
<sequence length="115" mass="13548">MQQQFLSIEEFNDLLHKWNGRRIKITKHEMDDIDETLMDLQTISYGKDNRRIDDYEPTHELQLNGDAEIETADNEFEPLPSPTYEIPLEDDSLYEKDGSQLIISTDRAVYKIEQV</sequence>
<protein>
    <submittedName>
        <fullName evidence="1">Uncharacterized protein</fullName>
    </submittedName>
</protein>
<evidence type="ECO:0000313" key="1">
    <source>
        <dbReference type="EMBL" id="MFC2949111.1"/>
    </source>
</evidence>
<organism evidence="1 2">
    <name type="scientific">Virgibacillus sediminis</name>
    <dbReference type="NCBI Taxonomy" id="202260"/>
    <lineage>
        <taxon>Bacteria</taxon>
        <taxon>Bacillati</taxon>
        <taxon>Bacillota</taxon>
        <taxon>Bacilli</taxon>
        <taxon>Bacillales</taxon>
        <taxon>Bacillaceae</taxon>
        <taxon>Virgibacillus</taxon>
    </lineage>
</organism>
<dbReference type="Proteomes" id="UP001595387">
    <property type="component" value="Unassembled WGS sequence"/>
</dbReference>
<name>A0ABV7A7N9_9BACI</name>
<dbReference type="RefSeq" id="WP_390306847.1">
    <property type="nucleotide sequence ID" value="NZ_JBHRRZ010000017.1"/>
</dbReference>
<proteinExistence type="predicted"/>